<sequence length="82" mass="9693">MPRYFFHIIDGRDMRDEEGTELPDIYVAQSQAIYLTGEVLRDMGARFWDRGRWRLEVENDQAQILFVLHVLAEERSPPHAAF</sequence>
<dbReference type="Proteomes" id="UP000199502">
    <property type="component" value="Unassembled WGS sequence"/>
</dbReference>
<dbReference type="OrthoDB" id="7867504at2"/>
<proteinExistence type="predicted"/>
<dbReference type="InterPro" id="IPR054189">
    <property type="entry name" value="DUF6894"/>
</dbReference>
<organism evidence="2 3">
    <name type="scientific">Paracoccus tibetensis</name>
    <dbReference type="NCBI Taxonomy" id="336292"/>
    <lineage>
        <taxon>Bacteria</taxon>
        <taxon>Pseudomonadati</taxon>
        <taxon>Pseudomonadota</taxon>
        <taxon>Alphaproteobacteria</taxon>
        <taxon>Rhodobacterales</taxon>
        <taxon>Paracoccaceae</taxon>
        <taxon>Paracoccus</taxon>
    </lineage>
</organism>
<reference evidence="2 3" key="1">
    <citation type="submission" date="2016-10" db="EMBL/GenBank/DDBJ databases">
        <authorList>
            <person name="de Groot N.N."/>
        </authorList>
    </citation>
    <scope>NUCLEOTIDE SEQUENCE [LARGE SCALE GENOMIC DNA]</scope>
    <source>
        <strain evidence="2 3">CGMCC 1.8925</strain>
    </source>
</reference>
<feature type="domain" description="DUF6894" evidence="1">
    <location>
        <begin position="3"/>
        <end position="69"/>
    </location>
</feature>
<dbReference type="Pfam" id="PF21834">
    <property type="entry name" value="DUF6894"/>
    <property type="match status" value="1"/>
</dbReference>
<evidence type="ECO:0000259" key="1">
    <source>
        <dbReference type="Pfam" id="PF21834"/>
    </source>
</evidence>
<keyword evidence="3" id="KW-1185">Reference proteome</keyword>
<dbReference type="RefSeq" id="WP_090747965.1">
    <property type="nucleotide sequence ID" value="NZ_FMVT01000019.1"/>
</dbReference>
<gene>
    <name evidence="2" type="ORF">SAMN05660710_03569</name>
</gene>
<evidence type="ECO:0000313" key="2">
    <source>
        <dbReference type="EMBL" id="SCY93824.1"/>
    </source>
</evidence>
<name>A0A1G5K065_9RHOB</name>
<protein>
    <recommendedName>
        <fullName evidence="1">DUF6894 domain-containing protein</fullName>
    </recommendedName>
</protein>
<evidence type="ECO:0000313" key="3">
    <source>
        <dbReference type="Proteomes" id="UP000199502"/>
    </source>
</evidence>
<dbReference type="EMBL" id="FMVT01000019">
    <property type="protein sequence ID" value="SCY93824.1"/>
    <property type="molecule type" value="Genomic_DNA"/>
</dbReference>
<accession>A0A1G5K065</accession>
<dbReference type="AlphaFoldDB" id="A0A1G5K065"/>